<feature type="signal peptide" evidence="1">
    <location>
        <begin position="1"/>
        <end position="33"/>
    </location>
</feature>
<proteinExistence type="predicted"/>
<gene>
    <name evidence="2" type="ORF">G3I71_26555</name>
</gene>
<accession>A0A6B3BXX8</accession>
<reference evidence="2" key="1">
    <citation type="submission" date="2020-01" db="EMBL/GenBank/DDBJ databases">
        <title>Insect and environment-associated Actinomycetes.</title>
        <authorList>
            <person name="Currrie C."/>
            <person name="Chevrette M."/>
            <person name="Carlson C."/>
            <person name="Stubbendieck R."/>
            <person name="Wendt-Pienkowski E."/>
        </authorList>
    </citation>
    <scope>NUCLEOTIDE SEQUENCE</scope>
    <source>
        <strain evidence="2">SID12501</strain>
    </source>
</reference>
<dbReference type="AlphaFoldDB" id="A0A6B3BXX8"/>
<comment type="caution">
    <text evidence="2">The sequence shown here is derived from an EMBL/GenBank/DDBJ whole genome shotgun (WGS) entry which is preliminary data.</text>
</comment>
<feature type="chain" id="PRO_5025387180" evidence="1">
    <location>
        <begin position="34"/>
        <end position="146"/>
    </location>
</feature>
<name>A0A6B3BXX8_9ACTN</name>
<dbReference type="RefSeq" id="WP_164318043.1">
    <property type="nucleotide sequence ID" value="NZ_JAAGLU010000023.1"/>
</dbReference>
<evidence type="ECO:0000256" key="1">
    <source>
        <dbReference type="SAM" id="SignalP"/>
    </source>
</evidence>
<protein>
    <submittedName>
        <fullName evidence="2">Tat pathway signal protein</fullName>
    </submittedName>
</protein>
<organism evidence="2">
    <name type="scientific">Streptomyces sp. SID12501</name>
    <dbReference type="NCBI Taxonomy" id="2706042"/>
    <lineage>
        <taxon>Bacteria</taxon>
        <taxon>Bacillati</taxon>
        <taxon>Actinomycetota</taxon>
        <taxon>Actinomycetes</taxon>
        <taxon>Kitasatosporales</taxon>
        <taxon>Streptomycetaceae</taxon>
        <taxon>Streptomyces</taxon>
    </lineage>
</organism>
<sequence length="146" mass="15501">MINGITLKSVQKKLAVAAAAAGLVMAFSGQAQAASYAQSTYDGCASTYGTFNYWQVGTAGGYALYDTNWDFTIWDNCADGKGAGLYTTYQKWENGAWNYHGYTKLGSDSNGANGTPGYASSNGYSLRDVKLYVCFVGDGSSCVSLF</sequence>
<keyword evidence="1" id="KW-0732">Signal</keyword>
<evidence type="ECO:0000313" key="2">
    <source>
        <dbReference type="EMBL" id="NEC89291.1"/>
    </source>
</evidence>
<dbReference type="EMBL" id="JAAGLU010000023">
    <property type="protein sequence ID" value="NEC89291.1"/>
    <property type="molecule type" value="Genomic_DNA"/>
</dbReference>